<dbReference type="Gene3D" id="3.40.718.10">
    <property type="entry name" value="Isopropylmalate Dehydrogenase"/>
    <property type="match status" value="1"/>
</dbReference>
<dbReference type="Proteomes" id="UP001062776">
    <property type="component" value="Unassembled WGS sequence"/>
</dbReference>
<accession>A0ABQ0Q251</accession>
<protein>
    <recommendedName>
        <fullName evidence="3">Phosphate acetyl/butaryl transferase domain-containing protein</fullName>
    </recommendedName>
</protein>
<feature type="domain" description="Phosphate acetyl/butaryl transferase" evidence="3">
    <location>
        <begin position="10"/>
        <end position="87"/>
    </location>
</feature>
<evidence type="ECO:0000256" key="2">
    <source>
        <dbReference type="ARBA" id="ARBA00023315"/>
    </source>
</evidence>
<organism evidence="4 5">
    <name type="scientific">Asaia krungthepensis NRIC 0535</name>
    <dbReference type="NCBI Taxonomy" id="1307925"/>
    <lineage>
        <taxon>Bacteria</taxon>
        <taxon>Pseudomonadati</taxon>
        <taxon>Pseudomonadota</taxon>
        <taxon>Alphaproteobacteria</taxon>
        <taxon>Acetobacterales</taxon>
        <taxon>Acetobacteraceae</taxon>
        <taxon>Asaia</taxon>
    </lineage>
</organism>
<dbReference type="InterPro" id="IPR002505">
    <property type="entry name" value="PTA_PTB"/>
</dbReference>
<dbReference type="PANTHER" id="PTHR43356">
    <property type="entry name" value="PHOSPHATE ACETYLTRANSFERASE"/>
    <property type="match status" value="1"/>
</dbReference>
<evidence type="ECO:0000313" key="4">
    <source>
        <dbReference type="EMBL" id="GBQ87731.1"/>
    </source>
</evidence>
<keyword evidence="5" id="KW-1185">Reference proteome</keyword>
<dbReference type="EMBL" id="BAPV01000010">
    <property type="protein sequence ID" value="GBQ87731.1"/>
    <property type="molecule type" value="Genomic_DNA"/>
</dbReference>
<reference evidence="4" key="1">
    <citation type="submission" date="2013-04" db="EMBL/GenBank/DDBJ databases">
        <title>The genome sequencing project of 58 acetic acid bacteria.</title>
        <authorList>
            <person name="Okamoto-Kainuma A."/>
            <person name="Ishikawa M."/>
            <person name="Umino S."/>
            <person name="Koizumi Y."/>
            <person name="Shiwa Y."/>
            <person name="Yoshikawa H."/>
            <person name="Matsutani M."/>
            <person name="Matsushita K."/>
        </authorList>
    </citation>
    <scope>NUCLEOTIDE SEQUENCE</scope>
    <source>
        <strain evidence="4">NRIC 0535</strain>
    </source>
</reference>
<evidence type="ECO:0000313" key="5">
    <source>
        <dbReference type="Proteomes" id="UP001062776"/>
    </source>
</evidence>
<proteinExistence type="predicted"/>
<name>A0ABQ0Q251_9PROT</name>
<dbReference type="InterPro" id="IPR050500">
    <property type="entry name" value="Phos_Acetyltrans/Butyryltrans"/>
</dbReference>
<evidence type="ECO:0000259" key="3">
    <source>
        <dbReference type="Pfam" id="PF01515"/>
    </source>
</evidence>
<sequence>MHPSHQASVIAVDPQAALIKGLTSPVAGHADILVVPALEAGNKVVKALSFLRGACSGGIVMGAKIPAMLTSRADSIEARLDSAALCALYARSLKG</sequence>
<gene>
    <name evidence="4" type="ORF">AA0535_1355</name>
</gene>
<dbReference type="Pfam" id="PF01515">
    <property type="entry name" value="PTA_PTB"/>
    <property type="match status" value="1"/>
</dbReference>
<keyword evidence="2" id="KW-0012">Acyltransferase</keyword>
<keyword evidence="1" id="KW-0808">Transferase</keyword>
<dbReference type="SUPFAM" id="SSF53659">
    <property type="entry name" value="Isocitrate/Isopropylmalate dehydrogenase-like"/>
    <property type="match status" value="1"/>
</dbReference>
<evidence type="ECO:0000256" key="1">
    <source>
        <dbReference type="ARBA" id="ARBA00022679"/>
    </source>
</evidence>
<comment type="caution">
    <text evidence="4">The sequence shown here is derived from an EMBL/GenBank/DDBJ whole genome shotgun (WGS) entry which is preliminary data.</text>
</comment>
<dbReference type="PANTHER" id="PTHR43356:SF2">
    <property type="entry name" value="PHOSPHATE ACETYLTRANSFERASE"/>
    <property type="match status" value="1"/>
</dbReference>
<dbReference type="RefSeq" id="WP_306310226.1">
    <property type="nucleotide sequence ID" value="NZ_BAPV01000010.1"/>
</dbReference>